<evidence type="ECO:0000259" key="4">
    <source>
        <dbReference type="SMART" id="SM00822"/>
    </source>
</evidence>
<keyword evidence="2 5" id="KW-0560">Oxidoreductase</keyword>
<organism evidence="5 6">
    <name type="scientific">Streptomyces umbrinus</name>
    <dbReference type="NCBI Taxonomy" id="67370"/>
    <lineage>
        <taxon>Bacteria</taxon>
        <taxon>Bacillati</taxon>
        <taxon>Actinomycetota</taxon>
        <taxon>Actinomycetes</taxon>
        <taxon>Kitasatosporales</taxon>
        <taxon>Streptomycetaceae</taxon>
        <taxon>Streptomyces</taxon>
        <taxon>Streptomyces phaeochromogenes group</taxon>
    </lineage>
</organism>
<comment type="caution">
    <text evidence="5">The sequence shown here is derived from an EMBL/GenBank/DDBJ whole genome shotgun (WGS) entry which is preliminary data.</text>
</comment>
<keyword evidence="6" id="KW-1185">Reference proteome</keyword>
<dbReference type="InterPro" id="IPR036291">
    <property type="entry name" value="NAD(P)-bd_dom_sf"/>
</dbReference>
<dbReference type="PRINTS" id="PR00080">
    <property type="entry name" value="SDRFAMILY"/>
</dbReference>
<reference evidence="5 6" key="1">
    <citation type="submission" date="2023-07" db="EMBL/GenBank/DDBJ databases">
        <title>Comparative genomics of wheat-associated soil bacteria to identify genetic determinants of phenazine resistance.</title>
        <authorList>
            <person name="Mouncey N."/>
        </authorList>
    </citation>
    <scope>NUCLEOTIDE SEQUENCE [LARGE SCALE GENOMIC DNA]</scope>
    <source>
        <strain evidence="5 6">V2I4</strain>
    </source>
</reference>
<dbReference type="EC" id="1.-.-.-" evidence="5"/>
<evidence type="ECO:0000256" key="1">
    <source>
        <dbReference type="ARBA" id="ARBA00006484"/>
    </source>
</evidence>
<dbReference type="Gene3D" id="3.40.50.720">
    <property type="entry name" value="NAD(P)-binding Rossmann-like Domain"/>
    <property type="match status" value="1"/>
</dbReference>
<feature type="domain" description="Ketoreductase" evidence="4">
    <location>
        <begin position="3"/>
        <end position="183"/>
    </location>
</feature>
<evidence type="ECO:0000313" key="6">
    <source>
        <dbReference type="Proteomes" id="UP001230328"/>
    </source>
</evidence>
<dbReference type="SMART" id="SM00822">
    <property type="entry name" value="PKS_KR"/>
    <property type="match status" value="1"/>
</dbReference>
<accession>A0ABU0TAY3</accession>
<dbReference type="RefSeq" id="WP_307530059.1">
    <property type="nucleotide sequence ID" value="NZ_JAUSZI010000002.1"/>
</dbReference>
<name>A0ABU0TAY3_9ACTN</name>
<dbReference type="GO" id="GO:0016491">
    <property type="term" value="F:oxidoreductase activity"/>
    <property type="evidence" value="ECO:0007669"/>
    <property type="project" value="UniProtKB-KW"/>
</dbReference>
<evidence type="ECO:0000313" key="5">
    <source>
        <dbReference type="EMBL" id="MDQ1032974.1"/>
    </source>
</evidence>
<dbReference type="PRINTS" id="PR00081">
    <property type="entry name" value="GDHRDH"/>
</dbReference>
<evidence type="ECO:0000256" key="2">
    <source>
        <dbReference type="ARBA" id="ARBA00023002"/>
    </source>
</evidence>
<protein>
    <submittedName>
        <fullName evidence="5">Oxidoreductase</fullName>
        <ecNumber evidence="5">1.-.-.-</ecNumber>
    </submittedName>
</protein>
<dbReference type="InterPro" id="IPR057326">
    <property type="entry name" value="KR_dom"/>
</dbReference>
<dbReference type="Proteomes" id="UP001230328">
    <property type="component" value="Unassembled WGS sequence"/>
</dbReference>
<comment type="similarity">
    <text evidence="1 3">Belongs to the short-chain dehydrogenases/reductases (SDR) family.</text>
</comment>
<dbReference type="Pfam" id="PF00106">
    <property type="entry name" value="adh_short"/>
    <property type="match status" value="1"/>
</dbReference>
<dbReference type="PANTHER" id="PTHR44196">
    <property type="entry name" value="DEHYDROGENASE/REDUCTASE SDR FAMILY MEMBER 7B"/>
    <property type="match status" value="1"/>
</dbReference>
<dbReference type="EMBL" id="JAUSZI010000002">
    <property type="protein sequence ID" value="MDQ1032974.1"/>
    <property type="molecule type" value="Genomic_DNA"/>
</dbReference>
<sequence>MSQTVLITGGTSGIGLSLAQSFVELGASVVVCGRSQAALDRFAQAHPQALAVRADVTDAADRAALLQAVADRFGRLDVLVNNAGTFEERDYAAGKNPNATLDDEVALNLTAPIHLTGEVLERWPSLDAIVFITSGFALVSPTRAPTHGAVKAGLHGFADGLRRQLAPQSHTHVLEVLPPSTDTPMNAEATGKKLTPAQVAAVTMKALRRGRNMAFPGQTKVMPAMLRIAPGTLRRVVAEL</sequence>
<evidence type="ECO:0000256" key="3">
    <source>
        <dbReference type="RuleBase" id="RU000363"/>
    </source>
</evidence>
<dbReference type="SUPFAM" id="SSF51735">
    <property type="entry name" value="NAD(P)-binding Rossmann-fold domains"/>
    <property type="match status" value="1"/>
</dbReference>
<proteinExistence type="inferred from homology"/>
<gene>
    <name evidence="5" type="ORF">QF035_010556</name>
</gene>
<dbReference type="PANTHER" id="PTHR44196:SF1">
    <property type="entry name" value="DEHYDROGENASE_REDUCTASE SDR FAMILY MEMBER 7B"/>
    <property type="match status" value="1"/>
</dbReference>
<dbReference type="InterPro" id="IPR002347">
    <property type="entry name" value="SDR_fam"/>
</dbReference>